<evidence type="ECO:0000256" key="1">
    <source>
        <dbReference type="SAM" id="MobiDB-lite"/>
    </source>
</evidence>
<proteinExistence type="predicted"/>
<organism evidence="3 4">
    <name type="scientific">Taxus chinensis</name>
    <name type="common">Chinese yew</name>
    <name type="synonym">Taxus wallichiana var. chinensis</name>
    <dbReference type="NCBI Taxonomy" id="29808"/>
    <lineage>
        <taxon>Eukaryota</taxon>
        <taxon>Viridiplantae</taxon>
        <taxon>Streptophyta</taxon>
        <taxon>Embryophyta</taxon>
        <taxon>Tracheophyta</taxon>
        <taxon>Spermatophyta</taxon>
        <taxon>Pinopsida</taxon>
        <taxon>Pinidae</taxon>
        <taxon>Conifers II</taxon>
        <taxon>Cupressales</taxon>
        <taxon>Taxaceae</taxon>
        <taxon>Taxus</taxon>
    </lineage>
</organism>
<feature type="non-terminal residue" evidence="3">
    <location>
        <position position="1"/>
    </location>
</feature>
<comment type="caution">
    <text evidence="3">The sequence shown here is derived from an EMBL/GenBank/DDBJ whole genome shotgun (WGS) entry which is preliminary data.</text>
</comment>
<keyword evidence="2" id="KW-0732">Signal</keyword>
<feature type="region of interest" description="Disordered" evidence="1">
    <location>
        <begin position="43"/>
        <end position="69"/>
    </location>
</feature>
<keyword evidence="4" id="KW-1185">Reference proteome</keyword>
<dbReference type="EMBL" id="JAHRHJ020003178">
    <property type="protein sequence ID" value="KAH9292324.1"/>
    <property type="molecule type" value="Genomic_DNA"/>
</dbReference>
<feature type="signal peptide" evidence="2">
    <location>
        <begin position="1"/>
        <end position="18"/>
    </location>
</feature>
<feature type="chain" id="PRO_5041453820" evidence="2">
    <location>
        <begin position="19"/>
        <end position="69"/>
    </location>
</feature>
<evidence type="ECO:0000313" key="4">
    <source>
        <dbReference type="Proteomes" id="UP000824469"/>
    </source>
</evidence>
<dbReference type="Proteomes" id="UP000824469">
    <property type="component" value="Unassembled WGS sequence"/>
</dbReference>
<reference evidence="3 4" key="1">
    <citation type="journal article" date="2021" name="Nat. Plants">
        <title>The Taxus genome provides insights into paclitaxel biosynthesis.</title>
        <authorList>
            <person name="Xiong X."/>
            <person name="Gou J."/>
            <person name="Liao Q."/>
            <person name="Li Y."/>
            <person name="Zhou Q."/>
            <person name="Bi G."/>
            <person name="Li C."/>
            <person name="Du R."/>
            <person name="Wang X."/>
            <person name="Sun T."/>
            <person name="Guo L."/>
            <person name="Liang H."/>
            <person name="Lu P."/>
            <person name="Wu Y."/>
            <person name="Zhang Z."/>
            <person name="Ro D.K."/>
            <person name="Shang Y."/>
            <person name="Huang S."/>
            <person name="Yan J."/>
        </authorList>
    </citation>
    <scope>NUCLEOTIDE SEQUENCE [LARGE SCALE GENOMIC DNA]</scope>
    <source>
        <strain evidence="3">Ta-2019</strain>
    </source>
</reference>
<feature type="non-terminal residue" evidence="3">
    <location>
        <position position="69"/>
    </location>
</feature>
<feature type="compositionally biased region" description="Basic and acidic residues" evidence="1">
    <location>
        <begin position="52"/>
        <end position="61"/>
    </location>
</feature>
<dbReference type="AlphaFoldDB" id="A0AA38C875"/>
<gene>
    <name evidence="3" type="ORF">KI387_042490</name>
</gene>
<name>A0AA38C875_TAXCH</name>
<evidence type="ECO:0000313" key="3">
    <source>
        <dbReference type="EMBL" id="KAH9292324.1"/>
    </source>
</evidence>
<evidence type="ECO:0000256" key="2">
    <source>
        <dbReference type="SAM" id="SignalP"/>
    </source>
</evidence>
<protein>
    <submittedName>
        <fullName evidence="3">Uncharacterized protein</fullName>
    </submittedName>
</protein>
<accession>A0AA38C875</accession>
<sequence length="69" mass="7913">SHATLTIFLLSFLRFSVPKSSWHYCLGSTPSISVDTDRKPVDSDLYQSTAERSSRRPESTYRRRSSCIQ</sequence>